<feature type="compositionally biased region" description="Basic and acidic residues" evidence="1">
    <location>
        <begin position="16"/>
        <end position="35"/>
    </location>
</feature>
<comment type="caution">
    <text evidence="2">The sequence shown here is derived from an EMBL/GenBank/DDBJ whole genome shotgun (WGS) entry which is preliminary data.</text>
</comment>
<dbReference type="Proteomes" id="UP001209878">
    <property type="component" value="Unassembled WGS sequence"/>
</dbReference>
<proteinExistence type="predicted"/>
<evidence type="ECO:0000313" key="3">
    <source>
        <dbReference type="Proteomes" id="UP001209878"/>
    </source>
</evidence>
<gene>
    <name evidence="2" type="ORF">NP493_362g02134</name>
</gene>
<dbReference type="AlphaFoldDB" id="A0AAD9L381"/>
<feature type="compositionally biased region" description="Basic and acidic residues" evidence="1">
    <location>
        <begin position="154"/>
        <end position="166"/>
    </location>
</feature>
<sequence>MDNMKPLIEAVSAVSGDRREEAATDDEAGRPDRRGARQGGQRGSSCGRHGCSGPPHWVGMMSYIEAPCGPSWTPPCDSSCGRRCGPRYGPPFMYGPFGFGPSQYPWNAGPSLMQGPPAYGPMQCPLGTRPAWAAELVDDDSEEEHAGKVNAQDAGKEMHDPHKQEDVAGGEKSGRCPWVDRMRRRRLRHGNVDCRRHDPCPMYRRCRRGFGARSHCPPWAIVPGDCCQSGAQMGWGKCPYPPPFFCPDASDSAGESNSDPESDNQKQTQDTCCLFSQGSGHRWRQRCHGNGRGWRCGPPRNKLYHMLSWKRKVLKEKLQRIESHLERLRPSEDEAKEMTMSEDVGPEQALSMSQAPEAASSMDTRVEDRAERGLEVIADSE</sequence>
<feature type="region of interest" description="Disordered" evidence="1">
    <location>
        <begin position="140"/>
        <end position="173"/>
    </location>
</feature>
<feature type="compositionally biased region" description="Polar residues" evidence="1">
    <location>
        <begin position="253"/>
        <end position="269"/>
    </location>
</feature>
<feature type="compositionally biased region" description="Basic and acidic residues" evidence="1">
    <location>
        <begin position="325"/>
        <end position="339"/>
    </location>
</feature>
<feature type="region of interest" description="Disordered" evidence="1">
    <location>
        <begin position="325"/>
        <end position="381"/>
    </location>
</feature>
<feature type="region of interest" description="Disordered" evidence="1">
    <location>
        <begin position="249"/>
        <end position="269"/>
    </location>
</feature>
<feature type="compositionally biased region" description="Basic and acidic residues" evidence="1">
    <location>
        <begin position="364"/>
        <end position="374"/>
    </location>
</feature>
<evidence type="ECO:0000313" key="2">
    <source>
        <dbReference type="EMBL" id="KAK2182234.1"/>
    </source>
</evidence>
<evidence type="ECO:0000256" key="1">
    <source>
        <dbReference type="SAM" id="MobiDB-lite"/>
    </source>
</evidence>
<protein>
    <submittedName>
        <fullName evidence="2">Uncharacterized protein</fullName>
    </submittedName>
</protein>
<organism evidence="2 3">
    <name type="scientific">Ridgeia piscesae</name>
    <name type="common">Tubeworm</name>
    <dbReference type="NCBI Taxonomy" id="27915"/>
    <lineage>
        <taxon>Eukaryota</taxon>
        <taxon>Metazoa</taxon>
        <taxon>Spiralia</taxon>
        <taxon>Lophotrochozoa</taxon>
        <taxon>Annelida</taxon>
        <taxon>Polychaeta</taxon>
        <taxon>Sedentaria</taxon>
        <taxon>Canalipalpata</taxon>
        <taxon>Sabellida</taxon>
        <taxon>Siboglinidae</taxon>
        <taxon>Ridgeia</taxon>
    </lineage>
</organism>
<feature type="region of interest" description="Disordered" evidence="1">
    <location>
        <begin position="1"/>
        <end position="50"/>
    </location>
</feature>
<dbReference type="EMBL" id="JAODUO010000361">
    <property type="protein sequence ID" value="KAK2182234.1"/>
    <property type="molecule type" value="Genomic_DNA"/>
</dbReference>
<reference evidence="2" key="1">
    <citation type="journal article" date="2023" name="Mol. Biol. Evol.">
        <title>Third-Generation Sequencing Reveals the Adaptive Role of the Epigenome in Three Deep-Sea Polychaetes.</title>
        <authorList>
            <person name="Perez M."/>
            <person name="Aroh O."/>
            <person name="Sun Y."/>
            <person name="Lan Y."/>
            <person name="Juniper S.K."/>
            <person name="Young C.R."/>
            <person name="Angers B."/>
            <person name="Qian P.Y."/>
        </authorList>
    </citation>
    <scope>NUCLEOTIDE SEQUENCE</scope>
    <source>
        <strain evidence="2">R07B-5</strain>
    </source>
</reference>
<accession>A0AAD9L381</accession>
<name>A0AAD9L381_RIDPI</name>
<keyword evidence="3" id="KW-1185">Reference proteome</keyword>